<gene>
    <name evidence="1" type="ORF">H310_13374</name>
</gene>
<dbReference type="Gene3D" id="3.30.420.10">
    <property type="entry name" value="Ribonuclease H-like superfamily/Ribonuclease H"/>
    <property type="match status" value="1"/>
</dbReference>
<proteinExistence type="predicted"/>
<protein>
    <recommendedName>
        <fullName evidence="2">Transposase</fullName>
    </recommendedName>
</protein>
<evidence type="ECO:0008006" key="2">
    <source>
        <dbReference type="Google" id="ProtNLM"/>
    </source>
</evidence>
<reference evidence="1" key="1">
    <citation type="submission" date="2013-12" db="EMBL/GenBank/DDBJ databases">
        <title>The Genome Sequence of Aphanomyces invadans NJM9701.</title>
        <authorList>
            <consortium name="The Broad Institute Genomics Platform"/>
            <person name="Russ C."/>
            <person name="Tyler B."/>
            <person name="van West P."/>
            <person name="Dieguez-Uribeondo J."/>
            <person name="Young S.K."/>
            <person name="Zeng Q."/>
            <person name="Gargeya S."/>
            <person name="Fitzgerald M."/>
            <person name="Abouelleil A."/>
            <person name="Alvarado L."/>
            <person name="Chapman S.B."/>
            <person name="Gainer-Dewar J."/>
            <person name="Goldberg J."/>
            <person name="Griggs A."/>
            <person name="Gujja S."/>
            <person name="Hansen M."/>
            <person name="Howarth C."/>
            <person name="Imamovic A."/>
            <person name="Ireland A."/>
            <person name="Larimer J."/>
            <person name="McCowan C."/>
            <person name="Murphy C."/>
            <person name="Pearson M."/>
            <person name="Poon T.W."/>
            <person name="Priest M."/>
            <person name="Roberts A."/>
            <person name="Saif S."/>
            <person name="Shea T."/>
            <person name="Sykes S."/>
            <person name="Wortman J."/>
            <person name="Nusbaum C."/>
            <person name="Birren B."/>
        </authorList>
    </citation>
    <scope>NUCLEOTIDE SEQUENCE [LARGE SCALE GENOMIC DNA]</scope>
    <source>
        <strain evidence="1">NJM9701</strain>
    </source>
</reference>
<dbReference type="OrthoDB" id="166347at2759"/>
<name>A0A024TDU3_9STRA</name>
<dbReference type="AlphaFoldDB" id="A0A024TDU3"/>
<dbReference type="InterPro" id="IPR036397">
    <property type="entry name" value="RNaseH_sf"/>
</dbReference>
<dbReference type="VEuPathDB" id="FungiDB:H310_13374"/>
<sequence length="123" mass="14241">MNHIHQHAIDASEFVFDDMMQSVHIDEKWFFTTRVKRLYYLAPGEEPPHRTCKSKRFITKLKCQLSEKAAIVRQEQCKQFLFSVTRPEVGEASLFNKTTPARMCQNATLISSQRVKEMAGTCS</sequence>
<accession>A0A024TDU3</accession>
<dbReference type="EMBL" id="KI914001">
    <property type="protein sequence ID" value="ETV92320.1"/>
    <property type="molecule type" value="Genomic_DNA"/>
</dbReference>
<dbReference type="RefSeq" id="XP_008879071.1">
    <property type="nucleotide sequence ID" value="XM_008880849.1"/>
</dbReference>
<dbReference type="GeneID" id="20090424"/>
<evidence type="ECO:0000313" key="1">
    <source>
        <dbReference type="EMBL" id="ETV92320.1"/>
    </source>
</evidence>
<dbReference type="GO" id="GO:0003676">
    <property type="term" value="F:nucleic acid binding"/>
    <property type="evidence" value="ECO:0007669"/>
    <property type="project" value="InterPro"/>
</dbReference>
<organism evidence="1">
    <name type="scientific">Aphanomyces invadans</name>
    <dbReference type="NCBI Taxonomy" id="157072"/>
    <lineage>
        <taxon>Eukaryota</taxon>
        <taxon>Sar</taxon>
        <taxon>Stramenopiles</taxon>
        <taxon>Oomycota</taxon>
        <taxon>Saprolegniomycetes</taxon>
        <taxon>Saprolegniales</taxon>
        <taxon>Verrucalvaceae</taxon>
        <taxon>Aphanomyces</taxon>
    </lineage>
</organism>
<dbReference type="PANTHER" id="PTHR47169">
    <property type="entry name" value="OS01G0541250 PROTEIN"/>
    <property type="match status" value="1"/>
</dbReference>